<dbReference type="CDD" id="cd14798">
    <property type="entry name" value="RX-CC_like"/>
    <property type="match status" value="1"/>
</dbReference>
<keyword evidence="2" id="KW-0547">Nucleotide-binding</keyword>
<evidence type="ECO:0000256" key="2">
    <source>
        <dbReference type="ARBA" id="ARBA00022741"/>
    </source>
</evidence>
<dbReference type="Proteomes" id="UP000189703">
    <property type="component" value="Unplaced"/>
</dbReference>
<dbReference type="FunFam" id="1.10.10.10:FF:000322">
    <property type="entry name" value="Probable disease resistance protein At1g63360"/>
    <property type="match status" value="1"/>
</dbReference>
<dbReference type="InParanoid" id="A0A1U7YUX7"/>
<feature type="domain" description="Disease resistance N-terminal" evidence="5">
    <location>
        <begin position="5"/>
        <end position="90"/>
    </location>
</feature>
<dbReference type="PANTHER" id="PTHR23155">
    <property type="entry name" value="DISEASE RESISTANCE PROTEIN RP"/>
    <property type="match status" value="1"/>
</dbReference>
<dbReference type="InterPro" id="IPR002182">
    <property type="entry name" value="NB-ARC"/>
</dbReference>
<name>A0A1U7YUX7_NELNU</name>
<keyword evidence="8" id="KW-1185">Reference proteome</keyword>
<dbReference type="OMA" id="WRWINDI"/>
<dbReference type="GO" id="GO:0051707">
    <property type="term" value="P:response to other organism"/>
    <property type="evidence" value="ECO:0007669"/>
    <property type="project" value="UniProtKB-ARBA"/>
</dbReference>
<feature type="domain" description="NB-ARC" evidence="4">
    <location>
        <begin position="175"/>
        <end position="348"/>
    </location>
</feature>
<evidence type="ECO:0000259" key="4">
    <source>
        <dbReference type="Pfam" id="PF00931"/>
    </source>
</evidence>
<dbReference type="InterPro" id="IPR036388">
    <property type="entry name" value="WH-like_DNA-bd_sf"/>
</dbReference>
<dbReference type="Pfam" id="PF18052">
    <property type="entry name" value="Rx_N"/>
    <property type="match status" value="1"/>
</dbReference>
<dbReference type="Gene3D" id="1.10.8.430">
    <property type="entry name" value="Helical domain of apoptotic protease-activating factors"/>
    <property type="match status" value="1"/>
</dbReference>
<organism evidence="8 9">
    <name type="scientific">Nelumbo nucifera</name>
    <name type="common">Sacred lotus</name>
    <dbReference type="NCBI Taxonomy" id="4432"/>
    <lineage>
        <taxon>Eukaryota</taxon>
        <taxon>Viridiplantae</taxon>
        <taxon>Streptophyta</taxon>
        <taxon>Embryophyta</taxon>
        <taxon>Tracheophyta</taxon>
        <taxon>Spermatophyta</taxon>
        <taxon>Magnoliopsida</taxon>
        <taxon>Proteales</taxon>
        <taxon>Nelumbonaceae</taxon>
        <taxon>Nelumbo</taxon>
    </lineage>
</organism>
<dbReference type="SUPFAM" id="SSF52058">
    <property type="entry name" value="L domain-like"/>
    <property type="match status" value="1"/>
</dbReference>
<dbReference type="PANTHER" id="PTHR23155:SF1205">
    <property type="entry name" value="DISEASE RESISTANCE PROTEIN RPM1"/>
    <property type="match status" value="1"/>
</dbReference>
<dbReference type="InterPro" id="IPR041118">
    <property type="entry name" value="Rx_N"/>
</dbReference>
<dbReference type="Gene3D" id="3.80.10.10">
    <property type="entry name" value="Ribonuclease Inhibitor"/>
    <property type="match status" value="1"/>
</dbReference>
<dbReference type="STRING" id="4432.A0A1U7YUX7"/>
<evidence type="ECO:0000259" key="7">
    <source>
        <dbReference type="Pfam" id="PF23598"/>
    </source>
</evidence>
<dbReference type="InterPro" id="IPR055414">
    <property type="entry name" value="LRR_R13L4/SHOC2-like"/>
</dbReference>
<accession>A0A1U7YUX7</accession>
<dbReference type="InterPro" id="IPR058922">
    <property type="entry name" value="WHD_DRP"/>
</dbReference>
<dbReference type="Pfam" id="PF00931">
    <property type="entry name" value="NB-ARC"/>
    <property type="match status" value="1"/>
</dbReference>
<reference evidence="9" key="1">
    <citation type="submission" date="2025-08" db="UniProtKB">
        <authorList>
            <consortium name="RefSeq"/>
        </authorList>
    </citation>
    <scope>IDENTIFICATION</scope>
</reference>
<dbReference type="GO" id="GO:0006952">
    <property type="term" value="P:defense response"/>
    <property type="evidence" value="ECO:0007669"/>
    <property type="project" value="UniProtKB-KW"/>
</dbReference>
<evidence type="ECO:0000259" key="6">
    <source>
        <dbReference type="Pfam" id="PF23559"/>
    </source>
</evidence>
<dbReference type="RefSeq" id="XP_010244219.1">
    <property type="nucleotide sequence ID" value="XM_010245917.2"/>
</dbReference>
<keyword evidence="1" id="KW-0677">Repeat</keyword>
<dbReference type="Gene3D" id="1.10.10.10">
    <property type="entry name" value="Winged helix-like DNA-binding domain superfamily/Winged helix DNA-binding domain"/>
    <property type="match status" value="1"/>
</dbReference>
<proteinExistence type="predicted"/>
<evidence type="ECO:0000313" key="8">
    <source>
        <dbReference type="Proteomes" id="UP000189703"/>
    </source>
</evidence>
<dbReference type="FunFam" id="3.40.50.300:FF:001091">
    <property type="entry name" value="Probable disease resistance protein At1g61300"/>
    <property type="match status" value="1"/>
</dbReference>
<dbReference type="SUPFAM" id="SSF52540">
    <property type="entry name" value="P-loop containing nucleoside triphosphate hydrolases"/>
    <property type="match status" value="1"/>
</dbReference>
<dbReference type="Pfam" id="PF23598">
    <property type="entry name" value="LRR_14"/>
    <property type="match status" value="1"/>
</dbReference>
<keyword evidence="3" id="KW-0611">Plant defense</keyword>
<dbReference type="Gene3D" id="3.40.50.300">
    <property type="entry name" value="P-loop containing nucleotide triphosphate hydrolases"/>
    <property type="match status" value="1"/>
</dbReference>
<gene>
    <name evidence="9" type="primary">LOC104588096</name>
</gene>
<evidence type="ECO:0000256" key="3">
    <source>
        <dbReference type="ARBA" id="ARBA00022821"/>
    </source>
</evidence>
<evidence type="ECO:0000259" key="5">
    <source>
        <dbReference type="Pfam" id="PF18052"/>
    </source>
</evidence>
<dbReference type="KEGG" id="nnu:104588096"/>
<evidence type="ECO:0000313" key="9">
    <source>
        <dbReference type="RefSeq" id="XP_010244219.1"/>
    </source>
</evidence>
<feature type="domain" description="Disease resistance R13L4/SHOC-2-like LRR" evidence="7">
    <location>
        <begin position="551"/>
        <end position="876"/>
    </location>
</feature>
<dbReference type="InterPro" id="IPR032675">
    <property type="entry name" value="LRR_dom_sf"/>
</dbReference>
<dbReference type="InterPro" id="IPR044974">
    <property type="entry name" value="Disease_R_plants"/>
</dbReference>
<dbReference type="AlphaFoldDB" id="A0A1U7YUX7"/>
<sequence length="984" mass="113834">MADGALSFLIDKLQSLIVEEARLLSGVGRGIKYIKEELESVESFLQDASEVGGDCHKVVNAWVSQVRELAYDIEDVLDEFNHRKLQVQNHKFICFIRKSVCLFMELSQRHEFGTKIEEFKVRIREIKERSERYQLRSSIQGSSSNVSRNHTRTDFRVASLYMEEDQIVGIGKPRDELVRWLVEGESRRLVFAVVGMGGLGKTTLVKKVFDDEKVTTHFEFRAWVTVSKSFAVQDLLRAMLKQFCEARKESQIDRMDTMEQIDLIDKAREFLRHKKFVVIFDDVWNMDPWNSIQHALPCNNCGSRIMLTTRNHEVASYCVESLSHVYNLKPLPFGDSWKLFCMKAFREHNCPLGLEELSHKIVKRCEGMPLAIVTIGGLFSRKTQSAFELQKLHDSIGHELETNIMLTPMTRILSLSYNDLPFHLKSCFLYLGIFPENYIIKCGRLIRLWIAEGFVKEARGKSLEDVAESYLRELIQRNMLQAMELYHDGRVRSCRVHDLLREISISKSEEERFCKVTIKQDLYFVHQSPRRVSVHHSCGDVSNWKKTDVSHLRSLFMFGVENLKKGNCVHRLLGDLKLLKVLDLQDAPLESFPDEIVSLFHLRYLSLKNTKIRVLPNSLSNLRNLLVLDLRNTFVNKLPVHTVKLRHLRHLFAYSFHRIGLQGVMMNKGIGQLTALQKLEVIEADEDGTRIVRELGNLTKLRNLGITKLRRQHGKGLCASLEKMNDLRTLRAISIHEDELLDLHSMSSPPLMLQLLWLVGRLERLPSWITSLHSLVYIGLQSSMLRDDPIRVLQTMPNLMKLFLSRTSDAEDLYFEANGFRKLKELDICNFDRLNSVTVAKGAMPVLEELVIRSCGQLKILPSGIEHLTNLKDLNLIDMPEQLERMILCPNDVEHEHKRVKHIPNIYFTALCEGRRVTYTNEEFRRTMDQFLVESNINASISCKHLFRITRQTLLNDQCNWFCDCPKGMEGTRSHKISVSTIPR</sequence>
<dbReference type="GO" id="GO:0043531">
    <property type="term" value="F:ADP binding"/>
    <property type="evidence" value="ECO:0007669"/>
    <property type="project" value="InterPro"/>
</dbReference>
<dbReference type="eggNOG" id="KOG4658">
    <property type="taxonomic scope" value="Eukaryota"/>
</dbReference>
<feature type="domain" description="Disease resistance protein winged helix" evidence="6">
    <location>
        <begin position="433"/>
        <end position="503"/>
    </location>
</feature>
<dbReference type="Pfam" id="PF23559">
    <property type="entry name" value="WHD_DRP"/>
    <property type="match status" value="1"/>
</dbReference>
<dbReference type="GeneID" id="104588096"/>
<dbReference type="InterPro" id="IPR038005">
    <property type="entry name" value="RX-like_CC"/>
</dbReference>
<dbReference type="Gene3D" id="1.20.5.4130">
    <property type="match status" value="1"/>
</dbReference>
<dbReference type="OrthoDB" id="598235at2759"/>
<protein>
    <submittedName>
        <fullName evidence="9">Disease resistance protein RPM1-like</fullName>
    </submittedName>
</protein>
<dbReference type="PRINTS" id="PR00364">
    <property type="entry name" value="DISEASERSIST"/>
</dbReference>
<evidence type="ECO:0000256" key="1">
    <source>
        <dbReference type="ARBA" id="ARBA00022737"/>
    </source>
</evidence>
<dbReference type="InterPro" id="IPR042197">
    <property type="entry name" value="Apaf_helical"/>
</dbReference>
<dbReference type="InterPro" id="IPR027417">
    <property type="entry name" value="P-loop_NTPase"/>
</dbReference>